<reference evidence="6 7" key="1">
    <citation type="submission" date="2018-01" db="EMBL/GenBank/DDBJ databases">
        <title>Co-occurrence of chitin degradation, pigmentation and bioactivity in marine Pseudoalteromonas.</title>
        <authorList>
            <person name="Paulsen S."/>
            <person name="Gram L."/>
            <person name="Machado H."/>
        </authorList>
    </citation>
    <scope>NUCLEOTIDE SEQUENCE [LARGE SCALE GENOMIC DNA]</scope>
    <source>
        <strain evidence="6 7">S3663</strain>
    </source>
</reference>
<evidence type="ECO:0000259" key="5">
    <source>
        <dbReference type="PROSITE" id="PS50977"/>
    </source>
</evidence>
<dbReference type="EMBL" id="PPSW01000017">
    <property type="protein sequence ID" value="TLX46738.1"/>
    <property type="molecule type" value="Genomic_DNA"/>
</dbReference>
<evidence type="ECO:0000313" key="7">
    <source>
        <dbReference type="Proteomes" id="UP000309186"/>
    </source>
</evidence>
<dbReference type="Pfam" id="PF00440">
    <property type="entry name" value="TetR_N"/>
    <property type="match status" value="1"/>
</dbReference>
<feature type="domain" description="HTH tetR-type" evidence="5">
    <location>
        <begin position="11"/>
        <end position="71"/>
    </location>
</feature>
<dbReference type="InterPro" id="IPR001647">
    <property type="entry name" value="HTH_TetR"/>
</dbReference>
<dbReference type="AlphaFoldDB" id="A0A5R9Q0Q9"/>
<protein>
    <submittedName>
        <fullName evidence="6">TetR family transcriptional regulator</fullName>
    </submittedName>
</protein>
<dbReference type="PANTHER" id="PTHR30055">
    <property type="entry name" value="HTH-TYPE TRANSCRIPTIONAL REGULATOR RUTR"/>
    <property type="match status" value="1"/>
</dbReference>
<dbReference type="SUPFAM" id="SSF46689">
    <property type="entry name" value="Homeodomain-like"/>
    <property type="match status" value="1"/>
</dbReference>
<dbReference type="InterPro" id="IPR050109">
    <property type="entry name" value="HTH-type_TetR-like_transc_reg"/>
</dbReference>
<evidence type="ECO:0000256" key="1">
    <source>
        <dbReference type="ARBA" id="ARBA00023015"/>
    </source>
</evidence>
<dbReference type="InterPro" id="IPR023772">
    <property type="entry name" value="DNA-bd_HTH_TetR-type_CS"/>
</dbReference>
<accession>A0A5R9Q0Q9</accession>
<dbReference type="PRINTS" id="PR00455">
    <property type="entry name" value="HTHTETR"/>
</dbReference>
<evidence type="ECO:0000256" key="2">
    <source>
        <dbReference type="ARBA" id="ARBA00023125"/>
    </source>
</evidence>
<dbReference type="Gene3D" id="1.10.357.10">
    <property type="entry name" value="Tetracycline Repressor, domain 2"/>
    <property type="match status" value="1"/>
</dbReference>
<gene>
    <name evidence="6" type="ORF">C1E24_12075</name>
</gene>
<feature type="DNA-binding region" description="H-T-H motif" evidence="4">
    <location>
        <begin position="34"/>
        <end position="53"/>
    </location>
</feature>
<dbReference type="PROSITE" id="PS01081">
    <property type="entry name" value="HTH_TETR_1"/>
    <property type="match status" value="1"/>
</dbReference>
<evidence type="ECO:0000256" key="3">
    <source>
        <dbReference type="ARBA" id="ARBA00023163"/>
    </source>
</evidence>
<evidence type="ECO:0000313" key="6">
    <source>
        <dbReference type="EMBL" id="TLX46738.1"/>
    </source>
</evidence>
<proteinExistence type="predicted"/>
<dbReference type="InterPro" id="IPR009057">
    <property type="entry name" value="Homeodomain-like_sf"/>
</dbReference>
<dbReference type="PANTHER" id="PTHR30055:SF234">
    <property type="entry name" value="HTH-TYPE TRANSCRIPTIONAL REGULATOR BETI"/>
    <property type="match status" value="1"/>
</dbReference>
<dbReference type="GO" id="GO:0000976">
    <property type="term" value="F:transcription cis-regulatory region binding"/>
    <property type="evidence" value="ECO:0007669"/>
    <property type="project" value="TreeGrafter"/>
</dbReference>
<dbReference type="OrthoDB" id="116240at2"/>
<dbReference type="PROSITE" id="PS50977">
    <property type="entry name" value="HTH_TETR_2"/>
    <property type="match status" value="1"/>
</dbReference>
<keyword evidence="1" id="KW-0805">Transcription regulation</keyword>
<name>A0A5R9Q0Q9_9GAMM</name>
<keyword evidence="3" id="KW-0804">Transcription</keyword>
<sequence length="181" mass="20459">MILGGRVSKREQTRSRILSAAWQLFTENGYEKTSTRDISSAAGVATGTVFSHFPNKLDLLKSGLETQLNNLLTETAKSDTSTTPVDRLLHFASALYPFYLSQREFSKVLFKEILWQSQSLDPQLNAFKHQLAFGDEQKLAYVDILMDVYFMTLLAGLNDDAQNDVSLIEKLEEKLKFISVK</sequence>
<dbReference type="GO" id="GO:0003700">
    <property type="term" value="F:DNA-binding transcription factor activity"/>
    <property type="evidence" value="ECO:0007669"/>
    <property type="project" value="TreeGrafter"/>
</dbReference>
<keyword evidence="2 4" id="KW-0238">DNA-binding</keyword>
<comment type="caution">
    <text evidence="6">The sequence shown here is derived from an EMBL/GenBank/DDBJ whole genome shotgun (WGS) entry which is preliminary data.</text>
</comment>
<dbReference type="Proteomes" id="UP000309186">
    <property type="component" value="Unassembled WGS sequence"/>
</dbReference>
<organism evidence="6 7">
    <name type="scientific">Pseudoalteromonas phenolica</name>
    <dbReference type="NCBI Taxonomy" id="161398"/>
    <lineage>
        <taxon>Bacteria</taxon>
        <taxon>Pseudomonadati</taxon>
        <taxon>Pseudomonadota</taxon>
        <taxon>Gammaproteobacteria</taxon>
        <taxon>Alteromonadales</taxon>
        <taxon>Pseudoalteromonadaceae</taxon>
        <taxon>Pseudoalteromonas</taxon>
    </lineage>
</organism>
<evidence type="ECO:0000256" key="4">
    <source>
        <dbReference type="PROSITE-ProRule" id="PRU00335"/>
    </source>
</evidence>